<reference evidence="2 3" key="1">
    <citation type="submission" date="2017-03" db="EMBL/GenBank/DDBJ databases">
        <title>An alternative strategy for trypanosome survival in the mammalian bloodstream revealed through genome and transcriptome analysis of the ubiquitous bovine parasite Trypanosoma (Megatrypanum) theileri.</title>
        <authorList>
            <person name="Kelly S."/>
            <person name="Ivens A."/>
            <person name="Mott A."/>
            <person name="O'Neill E."/>
            <person name="Emms D."/>
            <person name="Macleod O."/>
            <person name="Voorheis P."/>
            <person name="Matthews J."/>
            <person name="Matthews K."/>
            <person name="Carrington M."/>
        </authorList>
    </citation>
    <scope>NUCLEOTIDE SEQUENCE [LARGE SCALE GENOMIC DNA]</scope>
    <source>
        <strain evidence="2">Edinburgh</strain>
    </source>
</reference>
<keyword evidence="3" id="KW-1185">Reference proteome</keyword>
<dbReference type="Proteomes" id="UP000192257">
    <property type="component" value="Unassembled WGS sequence"/>
</dbReference>
<feature type="transmembrane region" description="Helical" evidence="1">
    <location>
        <begin position="47"/>
        <end position="69"/>
    </location>
</feature>
<evidence type="ECO:0000313" key="2">
    <source>
        <dbReference type="EMBL" id="ORC85526.1"/>
    </source>
</evidence>
<evidence type="ECO:0000313" key="3">
    <source>
        <dbReference type="Proteomes" id="UP000192257"/>
    </source>
</evidence>
<sequence>MTREHSVTLSEVLLTDVWNEPLHAVSRTRDRLGHIDFAMVIPPLRAFIYYMICPFLCYPIAFLHLWGFYRCMRTLVFPKSYRRDRYASHVIYGVQKRVYDAKKKKLHESAVNDAEEIQHALQVTDGARNHFVDDPNAMGVAYFVVEQKIMKSEAIFTGENWAWAFISDSCRFLTPAILAYLFVPSCRRLSVDLRLWYQGRIRWRQLRHPVLNFFKSYREYNSAIRRINVTKPPEKGKKPWTRRL</sequence>
<dbReference type="EMBL" id="NBCO01000034">
    <property type="protein sequence ID" value="ORC85526.1"/>
    <property type="molecule type" value="Genomic_DNA"/>
</dbReference>
<comment type="caution">
    <text evidence="2">The sequence shown here is derived from an EMBL/GenBank/DDBJ whole genome shotgun (WGS) entry which is preliminary data.</text>
</comment>
<keyword evidence="1" id="KW-0812">Transmembrane</keyword>
<dbReference type="VEuPathDB" id="TriTrypDB:TM35_000341380"/>
<dbReference type="RefSeq" id="XP_028879592.1">
    <property type="nucleotide sequence ID" value="XM_029029036.1"/>
</dbReference>
<dbReference type="GeneID" id="39988816"/>
<dbReference type="OrthoDB" id="269884at2759"/>
<organism evidence="2 3">
    <name type="scientific">Trypanosoma theileri</name>
    <dbReference type="NCBI Taxonomy" id="67003"/>
    <lineage>
        <taxon>Eukaryota</taxon>
        <taxon>Discoba</taxon>
        <taxon>Euglenozoa</taxon>
        <taxon>Kinetoplastea</taxon>
        <taxon>Metakinetoplastina</taxon>
        <taxon>Trypanosomatida</taxon>
        <taxon>Trypanosomatidae</taxon>
        <taxon>Trypanosoma</taxon>
    </lineage>
</organism>
<keyword evidence="1" id="KW-0472">Membrane</keyword>
<dbReference type="AlphaFoldDB" id="A0A1X0NLD5"/>
<accession>A0A1X0NLD5</accession>
<name>A0A1X0NLD5_9TRYP</name>
<evidence type="ECO:0000256" key="1">
    <source>
        <dbReference type="SAM" id="Phobius"/>
    </source>
</evidence>
<gene>
    <name evidence="2" type="ORF">TM35_000341380</name>
</gene>
<protein>
    <submittedName>
        <fullName evidence="2">Uncharacterized protein</fullName>
    </submittedName>
</protein>
<keyword evidence="1" id="KW-1133">Transmembrane helix</keyword>
<proteinExistence type="predicted"/>